<dbReference type="EMBL" id="JBHSNZ010000001">
    <property type="protein sequence ID" value="MFC5805927.1"/>
    <property type="molecule type" value="Genomic_DNA"/>
</dbReference>
<dbReference type="Proteomes" id="UP001596112">
    <property type="component" value="Unassembled WGS sequence"/>
</dbReference>
<evidence type="ECO:0008006" key="5">
    <source>
        <dbReference type="Google" id="ProtNLM"/>
    </source>
</evidence>
<proteinExistence type="predicted"/>
<accession>A0ABW1AYT3</accession>
<keyword evidence="2" id="KW-0812">Transmembrane</keyword>
<sequence>MTYSSGGAEPTSTPVSASPPAVRASGPRPLLWLLLVVSLACNVVSSTAGYTWLGIGAGLGALASGTALIAHHYRHRRS</sequence>
<keyword evidence="4" id="KW-1185">Reference proteome</keyword>
<name>A0ABW1AYT3_9ACTN</name>
<feature type="compositionally biased region" description="Low complexity" evidence="1">
    <location>
        <begin position="8"/>
        <end position="23"/>
    </location>
</feature>
<evidence type="ECO:0000313" key="4">
    <source>
        <dbReference type="Proteomes" id="UP001596112"/>
    </source>
</evidence>
<keyword evidence="2" id="KW-1133">Transmembrane helix</keyword>
<organism evidence="3 4">
    <name type="scientific">Streptomyces heilongjiangensis</name>
    <dbReference type="NCBI Taxonomy" id="945052"/>
    <lineage>
        <taxon>Bacteria</taxon>
        <taxon>Bacillati</taxon>
        <taxon>Actinomycetota</taxon>
        <taxon>Actinomycetes</taxon>
        <taxon>Kitasatosporales</taxon>
        <taxon>Streptomycetaceae</taxon>
        <taxon>Streptomyces</taxon>
    </lineage>
</organism>
<gene>
    <name evidence="3" type="ORF">ACFQGO_00060</name>
</gene>
<dbReference type="RefSeq" id="WP_272172443.1">
    <property type="nucleotide sequence ID" value="NZ_JAQOSL010000054.1"/>
</dbReference>
<feature type="region of interest" description="Disordered" evidence="1">
    <location>
        <begin position="1"/>
        <end position="23"/>
    </location>
</feature>
<evidence type="ECO:0000313" key="3">
    <source>
        <dbReference type="EMBL" id="MFC5805927.1"/>
    </source>
</evidence>
<keyword evidence="2" id="KW-0472">Membrane</keyword>
<evidence type="ECO:0000256" key="1">
    <source>
        <dbReference type="SAM" id="MobiDB-lite"/>
    </source>
</evidence>
<protein>
    <recommendedName>
        <fullName evidence="5">Secreted protein</fullName>
    </recommendedName>
</protein>
<feature type="transmembrane region" description="Helical" evidence="2">
    <location>
        <begin position="54"/>
        <end position="73"/>
    </location>
</feature>
<reference evidence="4" key="1">
    <citation type="journal article" date="2019" name="Int. J. Syst. Evol. Microbiol.">
        <title>The Global Catalogue of Microorganisms (GCM) 10K type strain sequencing project: providing services to taxonomists for standard genome sequencing and annotation.</title>
        <authorList>
            <consortium name="The Broad Institute Genomics Platform"/>
            <consortium name="The Broad Institute Genome Sequencing Center for Infectious Disease"/>
            <person name="Wu L."/>
            <person name="Ma J."/>
        </authorList>
    </citation>
    <scope>NUCLEOTIDE SEQUENCE [LARGE SCALE GENOMIC DNA]</scope>
    <source>
        <strain evidence="4">JCM 9918</strain>
    </source>
</reference>
<comment type="caution">
    <text evidence="3">The sequence shown here is derived from an EMBL/GenBank/DDBJ whole genome shotgun (WGS) entry which is preliminary data.</text>
</comment>
<evidence type="ECO:0000256" key="2">
    <source>
        <dbReference type="SAM" id="Phobius"/>
    </source>
</evidence>